<dbReference type="Gene3D" id="3.40.50.280">
    <property type="entry name" value="Cobalamin-binding domain"/>
    <property type="match status" value="1"/>
</dbReference>
<dbReference type="Gene3D" id="1.10.1240.10">
    <property type="entry name" value="Methionine synthase domain"/>
    <property type="match status" value="1"/>
</dbReference>
<feature type="domain" description="B12-binding" evidence="3">
    <location>
        <begin position="94"/>
        <end position="227"/>
    </location>
</feature>
<dbReference type="EMBL" id="AP027079">
    <property type="protein sequence ID" value="BDU68310.1"/>
    <property type="molecule type" value="Genomic_DNA"/>
</dbReference>
<protein>
    <submittedName>
        <fullName evidence="4">Corrinoid-binding protein</fullName>
    </submittedName>
</protein>
<dbReference type="PROSITE" id="PS51332">
    <property type="entry name" value="B12_BINDING"/>
    <property type="match status" value="1"/>
</dbReference>
<evidence type="ECO:0000313" key="4">
    <source>
        <dbReference type="EMBL" id="BDU68310.1"/>
    </source>
</evidence>
<dbReference type="SUPFAM" id="SSF52242">
    <property type="entry name" value="Cobalamin (vitamin B12)-binding domain"/>
    <property type="match status" value="1"/>
</dbReference>
<dbReference type="Proteomes" id="UP001242010">
    <property type="component" value="Chromosome"/>
</dbReference>
<reference evidence="5" key="1">
    <citation type="journal article" date="2023" name="Int. J. Syst. Evol. Microbiol.">
        <title>Mesoterricola silvestris gen. nov., sp. nov., Mesoterricola sediminis sp. nov., Geothrix oryzae sp. nov., Geothrix edaphica sp. nov., Geothrix rubra sp. nov., and Geothrix limicola sp. nov., six novel members of Acidobacteriota isolated from soils.</title>
        <authorList>
            <person name="Itoh H."/>
            <person name="Sugisawa Y."/>
            <person name="Mise K."/>
            <person name="Xu Z."/>
            <person name="Kuniyasu M."/>
            <person name="Ushijima N."/>
            <person name="Kawano K."/>
            <person name="Kobayashi E."/>
            <person name="Shiratori Y."/>
            <person name="Masuda Y."/>
            <person name="Senoo K."/>
        </authorList>
    </citation>
    <scope>NUCLEOTIDE SEQUENCE [LARGE SCALE GENOMIC DNA]</scope>
    <source>
        <strain evidence="5">Red222</strain>
    </source>
</reference>
<dbReference type="Pfam" id="PF02310">
    <property type="entry name" value="B12-binding"/>
    <property type="match status" value="1"/>
</dbReference>
<evidence type="ECO:0000256" key="1">
    <source>
        <dbReference type="ARBA" id="ARBA00022723"/>
    </source>
</evidence>
<dbReference type="InterPro" id="IPR050554">
    <property type="entry name" value="Met_Synthase/Corrinoid"/>
</dbReference>
<accession>A0ABM8DN13</accession>
<evidence type="ECO:0000313" key="5">
    <source>
        <dbReference type="Proteomes" id="UP001242010"/>
    </source>
</evidence>
<keyword evidence="5" id="KW-1185">Reference proteome</keyword>
<proteinExistence type="predicted"/>
<dbReference type="Pfam" id="PF02607">
    <property type="entry name" value="B12-binding_2"/>
    <property type="match status" value="1"/>
</dbReference>
<dbReference type="PANTHER" id="PTHR45833">
    <property type="entry name" value="METHIONINE SYNTHASE"/>
    <property type="match status" value="1"/>
</dbReference>
<dbReference type="InterPro" id="IPR036594">
    <property type="entry name" value="Meth_synthase_dom"/>
</dbReference>
<keyword evidence="2" id="KW-0170">Cobalt</keyword>
<gene>
    <name evidence="4" type="ORF">GETHOR_04110</name>
</gene>
<evidence type="ECO:0000259" key="3">
    <source>
        <dbReference type="PROSITE" id="PS51332"/>
    </source>
</evidence>
<dbReference type="InterPro" id="IPR036724">
    <property type="entry name" value="Cobalamin-bd_sf"/>
</dbReference>
<dbReference type="InterPro" id="IPR006158">
    <property type="entry name" value="Cobalamin-bd"/>
</dbReference>
<dbReference type="PANTHER" id="PTHR45833:SF1">
    <property type="entry name" value="METHIONINE SYNTHASE"/>
    <property type="match status" value="1"/>
</dbReference>
<dbReference type="InterPro" id="IPR003759">
    <property type="entry name" value="Cbl-bd_cap"/>
</dbReference>
<dbReference type="RefSeq" id="WP_286354933.1">
    <property type="nucleotide sequence ID" value="NZ_AP027079.1"/>
</dbReference>
<evidence type="ECO:0000256" key="2">
    <source>
        <dbReference type="ARBA" id="ARBA00023285"/>
    </source>
</evidence>
<organism evidence="4 5">
    <name type="scientific">Geothrix oryzae</name>
    <dbReference type="NCBI Taxonomy" id="2927975"/>
    <lineage>
        <taxon>Bacteria</taxon>
        <taxon>Pseudomonadati</taxon>
        <taxon>Acidobacteriota</taxon>
        <taxon>Holophagae</taxon>
        <taxon>Holophagales</taxon>
        <taxon>Holophagaceae</taxon>
        <taxon>Geothrix</taxon>
    </lineage>
</organism>
<keyword evidence="1" id="KW-0479">Metal-binding</keyword>
<name>A0ABM8DN13_9BACT</name>
<sequence length="232" mass="24752">MDRNYSRDLLEAIQKADRAGANAVVDAWAMGRSFHRVIPELLAPTLETFGKLWAQGTGGVSLATGYVASKVAEDVLSRLLLESASRETPALPAKGPVLVGNVEDDFHPLGRKMVAAFLRAAGWEVHDLGVDIGPAQFVDMAEETGARVIGASAMMFTTAKNVAKLRDEIDRRGLRGRLQLAVGGAVFKLRPELVEAFGGDGTAASAAEAPALFERLWQQALTFEPAPGGMRP</sequence>